<dbReference type="Gene3D" id="1.10.357.10">
    <property type="entry name" value="Tetracycline Repressor, domain 2"/>
    <property type="match status" value="1"/>
</dbReference>
<gene>
    <name evidence="7" type="ORF">EV193_110230</name>
</gene>
<dbReference type="InterPro" id="IPR050109">
    <property type="entry name" value="HTH-type_TetR-like_transc_reg"/>
</dbReference>
<dbReference type="InterPro" id="IPR001647">
    <property type="entry name" value="HTH_TetR"/>
</dbReference>
<evidence type="ECO:0000313" key="7">
    <source>
        <dbReference type="EMBL" id="RZS34080.1"/>
    </source>
</evidence>
<feature type="DNA-binding region" description="H-T-H motif" evidence="5">
    <location>
        <begin position="31"/>
        <end position="50"/>
    </location>
</feature>
<evidence type="ECO:0000313" key="8">
    <source>
        <dbReference type="Proteomes" id="UP000294257"/>
    </source>
</evidence>
<organism evidence="7 8">
    <name type="scientific">Herbihabitans rhizosphaerae</name>
    <dbReference type="NCBI Taxonomy" id="1872711"/>
    <lineage>
        <taxon>Bacteria</taxon>
        <taxon>Bacillati</taxon>
        <taxon>Actinomycetota</taxon>
        <taxon>Actinomycetes</taxon>
        <taxon>Pseudonocardiales</taxon>
        <taxon>Pseudonocardiaceae</taxon>
        <taxon>Herbihabitans</taxon>
    </lineage>
</organism>
<evidence type="ECO:0000256" key="2">
    <source>
        <dbReference type="ARBA" id="ARBA00023015"/>
    </source>
</evidence>
<proteinExistence type="predicted"/>
<accession>A0A4Q7KGT8</accession>
<feature type="domain" description="HTH tetR-type" evidence="6">
    <location>
        <begin position="8"/>
        <end position="68"/>
    </location>
</feature>
<evidence type="ECO:0000259" key="6">
    <source>
        <dbReference type="PROSITE" id="PS50977"/>
    </source>
</evidence>
<keyword evidence="3 5" id="KW-0238">DNA-binding</keyword>
<dbReference type="SUPFAM" id="SSF48498">
    <property type="entry name" value="Tetracyclin repressor-like, C-terminal domain"/>
    <property type="match status" value="1"/>
</dbReference>
<sequence length="185" mass="19891">MPKQVDHEARKRRIADAVCRLAGTRGLEAVSLRHVATEAGVSMGQVQHYFATKDEMLLFAFAVISERYEQRIAAAVTSKRTPRTRLRALLLAMLPLDDAGLAEGPVLLAFLARAAVAAEIAAPLRESGAGMRAFLAEMVGSTPDAEREAVILQALVDGLLSQLLVGHIDARTAIAAVDHQLDRVC</sequence>
<reference evidence="7 8" key="1">
    <citation type="submission" date="2019-02" db="EMBL/GenBank/DDBJ databases">
        <title>Genomic Encyclopedia of Type Strains, Phase IV (KMG-IV): sequencing the most valuable type-strain genomes for metagenomic binning, comparative biology and taxonomic classification.</title>
        <authorList>
            <person name="Goeker M."/>
        </authorList>
    </citation>
    <scope>NUCLEOTIDE SEQUENCE [LARGE SCALE GENOMIC DNA]</scope>
    <source>
        <strain evidence="7 8">DSM 101727</strain>
    </source>
</reference>
<comment type="caution">
    <text evidence="7">The sequence shown here is derived from an EMBL/GenBank/DDBJ whole genome shotgun (WGS) entry which is preliminary data.</text>
</comment>
<evidence type="ECO:0000256" key="3">
    <source>
        <dbReference type="ARBA" id="ARBA00023125"/>
    </source>
</evidence>
<evidence type="ECO:0000256" key="1">
    <source>
        <dbReference type="ARBA" id="ARBA00022491"/>
    </source>
</evidence>
<dbReference type="InterPro" id="IPR009057">
    <property type="entry name" value="Homeodomain-like_sf"/>
</dbReference>
<dbReference type="PROSITE" id="PS50977">
    <property type="entry name" value="HTH_TETR_2"/>
    <property type="match status" value="1"/>
</dbReference>
<keyword evidence="2" id="KW-0805">Transcription regulation</keyword>
<dbReference type="OrthoDB" id="9816296at2"/>
<evidence type="ECO:0000256" key="4">
    <source>
        <dbReference type="ARBA" id="ARBA00023163"/>
    </source>
</evidence>
<keyword evidence="8" id="KW-1185">Reference proteome</keyword>
<dbReference type="EMBL" id="SGWQ01000010">
    <property type="protein sequence ID" value="RZS34080.1"/>
    <property type="molecule type" value="Genomic_DNA"/>
</dbReference>
<dbReference type="InterPro" id="IPR039538">
    <property type="entry name" value="BetI_C"/>
</dbReference>
<dbReference type="GO" id="GO:0003700">
    <property type="term" value="F:DNA-binding transcription factor activity"/>
    <property type="evidence" value="ECO:0007669"/>
    <property type="project" value="TreeGrafter"/>
</dbReference>
<dbReference type="Pfam" id="PF00440">
    <property type="entry name" value="TetR_N"/>
    <property type="match status" value="1"/>
</dbReference>
<dbReference type="SUPFAM" id="SSF46689">
    <property type="entry name" value="Homeodomain-like"/>
    <property type="match status" value="1"/>
</dbReference>
<name>A0A4Q7KGT8_9PSEU</name>
<protein>
    <submittedName>
        <fullName evidence="7">TetR family transcriptional regulator</fullName>
    </submittedName>
</protein>
<dbReference type="InterPro" id="IPR036271">
    <property type="entry name" value="Tet_transcr_reg_TetR-rel_C_sf"/>
</dbReference>
<keyword evidence="1" id="KW-0678">Repressor</keyword>
<dbReference type="PANTHER" id="PTHR30055:SF228">
    <property type="entry name" value="TRANSCRIPTIONAL REGULATOR-RELATED"/>
    <property type="match status" value="1"/>
</dbReference>
<dbReference type="Proteomes" id="UP000294257">
    <property type="component" value="Unassembled WGS sequence"/>
</dbReference>
<evidence type="ECO:0000256" key="5">
    <source>
        <dbReference type="PROSITE-ProRule" id="PRU00335"/>
    </source>
</evidence>
<dbReference type="GO" id="GO:0000976">
    <property type="term" value="F:transcription cis-regulatory region binding"/>
    <property type="evidence" value="ECO:0007669"/>
    <property type="project" value="TreeGrafter"/>
</dbReference>
<dbReference type="RefSeq" id="WP_130347453.1">
    <property type="nucleotide sequence ID" value="NZ_SGWQ01000010.1"/>
</dbReference>
<dbReference type="PANTHER" id="PTHR30055">
    <property type="entry name" value="HTH-TYPE TRANSCRIPTIONAL REGULATOR RUTR"/>
    <property type="match status" value="1"/>
</dbReference>
<dbReference type="Pfam" id="PF13977">
    <property type="entry name" value="TetR_C_6"/>
    <property type="match status" value="1"/>
</dbReference>
<dbReference type="AlphaFoldDB" id="A0A4Q7KGT8"/>
<keyword evidence="4" id="KW-0804">Transcription</keyword>